<sequence>MIDEDHPELSIRRQCELVGLNRSTRYYEPTPETPENLELMRLIDQEYTAHPFFGSRKITQWLIGRGHEVNRKRVRRLMRVMGLEAIYPKPKLSLAGRGHKVYPYLLRGVAVERVNQVWSADITYVPLPGGFMYLAATIDWFSRYVVAWRLSNTLDGAFCQEMLEEALGRGRPEVFNTDQGVQFTAGAWTGRLERAGVAVSMDGRGRCLDNVFVERLWRSVKYEDVYLKGYERVPELEGGLRAYFGFYNTERRHQSLDYRTPAEVYGVGAKTA</sequence>
<dbReference type="InterPro" id="IPR050900">
    <property type="entry name" value="Transposase_IS3/IS150/IS904"/>
</dbReference>
<feature type="domain" description="Integrase catalytic" evidence="1">
    <location>
        <begin position="99"/>
        <end position="269"/>
    </location>
</feature>
<accession>A0A517XT40</accession>
<dbReference type="InterPro" id="IPR012337">
    <property type="entry name" value="RNaseH-like_sf"/>
</dbReference>
<dbReference type="PANTHER" id="PTHR46889:SF4">
    <property type="entry name" value="TRANSPOSASE INSO FOR INSERTION SEQUENCE ELEMENT IS911B-RELATED"/>
    <property type="match status" value="1"/>
</dbReference>
<gene>
    <name evidence="2" type="ORF">ETAA1_26150</name>
</gene>
<dbReference type="Pfam" id="PF13276">
    <property type="entry name" value="HTH_21"/>
    <property type="match status" value="1"/>
</dbReference>
<dbReference type="PROSITE" id="PS50994">
    <property type="entry name" value="INTEGRASE"/>
    <property type="match status" value="1"/>
</dbReference>
<evidence type="ECO:0000313" key="2">
    <source>
        <dbReference type="EMBL" id="QDU20658.1"/>
    </source>
</evidence>
<dbReference type="InterPro" id="IPR025948">
    <property type="entry name" value="HTH-like_dom"/>
</dbReference>
<dbReference type="AlphaFoldDB" id="A0A517XT40"/>
<dbReference type="SUPFAM" id="SSF53098">
    <property type="entry name" value="Ribonuclease H-like"/>
    <property type="match status" value="1"/>
</dbReference>
<protein>
    <submittedName>
        <fullName evidence="2">Integrase core domain protein</fullName>
    </submittedName>
</protein>
<keyword evidence="3" id="KW-1185">Reference proteome</keyword>
<proteinExistence type="predicted"/>
<dbReference type="Gene3D" id="3.30.420.10">
    <property type="entry name" value="Ribonuclease H-like superfamily/Ribonuclease H"/>
    <property type="match status" value="1"/>
</dbReference>
<dbReference type="KEGG" id="uli:ETAA1_26150"/>
<dbReference type="PANTHER" id="PTHR46889">
    <property type="entry name" value="TRANSPOSASE INSF FOR INSERTION SEQUENCE IS3B-RELATED"/>
    <property type="match status" value="1"/>
</dbReference>
<dbReference type="Proteomes" id="UP000319576">
    <property type="component" value="Chromosome"/>
</dbReference>
<dbReference type="NCBIfam" id="NF033516">
    <property type="entry name" value="transpos_IS3"/>
    <property type="match status" value="1"/>
</dbReference>
<name>A0A517XT40_9BACT</name>
<evidence type="ECO:0000313" key="3">
    <source>
        <dbReference type="Proteomes" id="UP000319576"/>
    </source>
</evidence>
<dbReference type="Pfam" id="PF00665">
    <property type="entry name" value="rve"/>
    <property type="match status" value="1"/>
</dbReference>
<dbReference type="InterPro" id="IPR048020">
    <property type="entry name" value="Transpos_IS3"/>
</dbReference>
<organism evidence="2 3">
    <name type="scientific">Urbifossiella limnaea</name>
    <dbReference type="NCBI Taxonomy" id="2528023"/>
    <lineage>
        <taxon>Bacteria</taxon>
        <taxon>Pseudomonadati</taxon>
        <taxon>Planctomycetota</taxon>
        <taxon>Planctomycetia</taxon>
        <taxon>Gemmatales</taxon>
        <taxon>Gemmataceae</taxon>
        <taxon>Urbifossiella</taxon>
    </lineage>
</organism>
<reference evidence="2 3" key="1">
    <citation type="submission" date="2019-02" db="EMBL/GenBank/DDBJ databases">
        <title>Deep-cultivation of Planctomycetes and their phenomic and genomic characterization uncovers novel biology.</title>
        <authorList>
            <person name="Wiegand S."/>
            <person name="Jogler M."/>
            <person name="Boedeker C."/>
            <person name="Pinto D."/>
            <person name="Vollmers J."/>
            <person name="Rivas-Marin E."/>
            <person name="Kohn T."/>
            <person name="Peeters S.H."/>
            <person name="Heuer A."/>
            <person name="Rast P."/>
            <person name="Oberbeckmann S."/>
            <person name="Bunk B."/>
            <person name="Jeske O."/>
            <person name="Meyerdierks A."/>
            <person name="Storesund J.E."/>
            <person name="Kallscheuer N."/>
            <person name="Luecker S."/>
            <person name="Lage O.M."/>
            <person name="Pohl T."/>
            <person name="Merkel B.J."/>
            <person name="Hornburger P."/>
            <person name="Mueller R.-W."/>
            <person name="Bruemmer F."/>
            <person name="Labrenz M."/>
            <person name="Spormann A.M."/>
            <person name="Op den Camp H."/>
            <person name="Overmann J."/>
            <person name="Amann R."/>
            <person name="Jetten M.S.M."/>
            <person name="Mascher T."/>
            <person name="Medema M.H."/>
            <person name="Devos D.P."/>
            <person name="Kaster A.-K."/>
            <person name="Ovreas L."/>
            <person name="Rohde M."/>
            <person name="Galperin M.Y."/>
            <person name="Jogler C."/>
        </authorList>
    </citation>
    <scope>NUCLEOTIDE SEQUENCE [LARGE SCALE GENOMIC DNA]</scope>
    <source>
        <strain evidence="2 3">ETA_A1</strain>
    </source>
</reference>
<dbReference type="EMBL" id="CP036273">
    <property type="protein sequence ID" value="QDU20658.1"/>
    <property type="molecule type" value="Genomic_DNA"/>
</dbReference>
<dbReference type="InterPro" id="IPR036397">
    <property type="entry name" value="RNaseH_sf"/>
</dbReference>
<evidence type="ECO:0000259" key="1">
    <source>
        <dbReference type="PROSITE" id="PS50994"/>
    </source>
</evidence>
<dbReference type="GO" id="GO:0015074">
    <property type="term" value="P:DNA integration"/>
    <property type="evidence" value="ECO:0007669"/>
    <property type="project" value="InterPro"/>
</dbReference>
<dbReference type="GO" id="GO:0003676">
    <property type="term" value="F:nucleic acid binding"/>
    <property type="evidence" value="ECO:0007669"/>
    <property type="project" value="InterPro"/>
</dbReference>
<dbReference type="InterPro" id="IPR001584">
    <property type="entry name" value="Integrase_cat-core"/>
</dbReference>